<reference evidence="1" key="1">
    <citation type="journal article" date="2014" name="Int. J. Syst. Evol. Microbiol.">
        <title>Complete genome sequence of Corynebacterium casei LMG S-19264T (=DSM 44701T), isolated from a smear-ripened cheese.</title>
        <authorList>
            <consortium name="US DOE Joint Genome Institute (JGI-PGF)"/>
            <person name="Walter F."/>
            <person name="Albersmeier A."/>
            <person name="Kalinowski J."/>
            <person name="Ruckert C."/>
        </authorList>
    </citation>
    <scope>NUCLEOTIDE SEQUENCE</scope>
    <source>
        <strain evidence="1">CGMCC 4.7308</strain>
    </source>
</reference>
<dbReference type="AlphaFoldDB" id="A0A917TCH4"/>
<protein>
    <submittedName>
        <fullName evidence="1">Uncharacterized protein</fullName>
    </submittedName>
</protein>
<name>A0A917TCH4_9ACTN</name>
<evidence type="ECO:0000313" key="2">
    <source>
        <dbReference type="Proteomes" id="UP000655208"/>
    </source>
</evidence>
<organism evidence="1 2">
    <name type="scientific">Nakamurella endophytica</name>
    <dbReference type="NCBI Taxonomy" id="1748367"/>
    <lineage>
        <taxon>Bacteria</taxon>
        <taxon>Bacillati</taxon>
        <taxon>Actinomycetota</taxon>
        <taxon>Actinomycetes</taxon>
        <taxon>Nakamurellales</taxon>
        <taxon>Nakamurellaceae</taxon>
        <taxon>Nakamurella</taxon>
    </lineage>
</organism>
<reference evidence="1" key="2">
    <citation type="submission" date="2020-09" db="EMBL/GenBank/DDBJ databases">
        <authorList>
            <person name="Sun Q."/>
            <person name="Zhou Y."/>
        </authorList>
    </citation>
    <scope>NUCLEOTIDE SEQUENCE</scope>
    <source>
        <strain evidence="1">CGMCC 4.7308</strain>
    </source>
</reference>
<dbReference type="Proteomes" id="UP000655208">
    <property type="component" value="Unassembled WGS sequence"/>
</dbReference>
<proteinExistence type="predicted"/>
<accession>A0A917TCH4</accession>
<keyword evidence="2" id="KW-1185">Reference proteome</keyword>
<gene>
    <name evidence="1" type="ORF">GCM10011594_41530</name>
</gene>
<comment type="caution">
    <text evidence="1">The sequence shown here is derived from an EMBL/GenBank/DDBJ whole genome shotgun (WGS) entry which is preliminary data.</text>
</comment>
<evidence type="ECO:0000313" key="1">
    <source>
        <dbReference type="EMBL" id="GGM17176.1"/>
    </source>
</evidence>
<dbReference type="EMBL" id="BMNA01000017">
    <property type="protein sequence ID" value="GGM17176.1"/>
    <property type="molecule type" value="Genomic_DNA"/>
</dbReference>
<sequence>MNAGVFVDGLDELDSGPERAKAFLIGICSDLDDGIDPEELTSHVAYTLLEGGADQYGPAFLMQLAQSGNTVLQRAIEELSANREIDGS</sequence>